<gene>
    <name evidence="1" type="ORF">LEA_06830</name>
</gene>
<dbReference type="AlphaFoldDB" id="K1U1N7"/>
<reference evidence="1" key="1">
    <citation type="journal article" date="2013" name="Environ. Microbiol.">
        <title>Microbiota from the distal guts of lean and obese adolescents exhibit partial functional redundancy besides clear differences in community structure.</title>
        <authorList>
            <person name="Ferrer M."/>
            <person name="Ruiz A."/>
            <person name="Lanza F."/>
            <person name="Haange S.B."/>
            <person name="Oberbach A."/>
            <person name="Till H."/>
            <person name="Bargiela R."/>
            <person name="Campoy C."/>
            <person name="Segura M.T."/>
            <person name="Richter M."/>
            <person name="von Bergen M."/>
            <person name="Seifert J."/>
            <person name="Suarez A."/>
        </authorList>
    </citation>
    <scope>NUCLEOTIDE SEQUENCE</scope>
</reference>
<evidence type="ECO:0000313" key="1">
    <source>
        <dbReference type="EMBL" id="EKC72265.1"/>
    </source>
</evidence>
<name>K1U1N7_9ZZZZ</name>
<accession>K1U1N7</accession>
<organism evidence="1">
    <name type="scientific">human gut metagenome</name>
    <dbReference type="NCBI Taxonomy" id="408170"/>
    <lineage>
        <taxon>unclassified sequences</taxon>
        <taxon>metagenomes</taxon>
        <taxon>organismal metagenomes</taxon>
    </lineage>
</organism>
<proteinExistence type="predicted"/>
<sequence>MYKEYMAIILAQNIENPILIDKYL</sequence>
<comment type="caution">
    <text evidence="1">The sequence shown here is derived from an EMBL/GenBank/DDBJ whole genome shotgun (WGS) entry which is preliminary data.</text>
</comment>
<feature type="non-terminal residue" evidence="1">
    <location>
        <position position="24"/>
    </location>
</feature>
<protein>
    <submittedName>
        <fullName evidence="1">Uncharacterized protein</fullName>
    </submittedName>
</protein>
<dbReference type="EMBL" id="AJWY01004477">
    <property type="protein sequence ID" value="EKC72265.1"/>
    <property type="molecule type" value="Genomic_DNA"/>
</dbReference>